<evidence type="ECO:0000259" key="2">
    <source>
        <dbReference type="PROSITE" id="PS00745"/>
    </source>
</evidence>
<dbReference type="AlphaFoldDB" id="A0A5C3KN73"/>
<dbReference type="PANTHER" id="PTHR11075:SF54">
    <property type="entry name" value="LARGE RIBOSOMAL SUBUNIT PROTEIN ML62"/>
    <property type="match status" value="1"/>
</dbReference>
<dbReference type="PANTHER" id="PTHR11075">
    <property type="entry name" value="PEPTIDE CHAIN RELEASE FACTOR"/>
    <property type="match status" value="1"/>
</dbReference>
<dbReference type="EMBL" id="ML210267">
    <property type="protein sequence ID" value="TFK21475.1"/>
    <property type="molecule type" value="Genomic_DNA"/>
</dbReference>
<dbReference type="GO" id="GO:0005762">
    <property type="term" value="C:mitochondrial large ribosomal subunit"/>
    <property type="evidence" value="ECO:0007669"/>
    <property type="project" value="TreeGrafter"/>
</dbReference>
<feature type="region of interest" description="Disordered" evidence="1">
    <location>
        <begin position="176"/>
        <end position="202"/>
    </location>
</feature>
<keyword evidence="4" id="KW-1185">Reference proteome</keyword>
<dbReference type="PROSITE" id="PS00745">
    <property type="entry name" value="RF_PROK_I"/>
    <property type="match status" value="1"/>
</dbReference>
<dbReference type="GO" id="GO:0016150">
    <property type="term" value="F:translation release factor activity, codon nonspecific"/>
    <property type="evidence" value="ECO:0007669"/>
    <property type="project" value="TreeGrafter"/>
</dbReference>
<dbReference type="STRING" id="230819.A0A5C3KN73"/>
<proteinExistence type="predicted"/>
<sequence length="202" mass="22240">MLAFLNGKTLVACSRIPAQALFRLYSTKPLPAPPAISSVPQAGSEDSSHVVAWANSFRRLPAESLKDAPGVTLTFSRSSGPGGQNVNKVNTKVTLRCNLNSAWIPQWAKEDYAKSSHYVSSSHTLLLTSTFTRSQAQNISDSLSKLKELILSVALSRIKNPTSEATQKRVTNHIKAENARKKADKQHRSSIKQNRSVSRRWD</sequence>
<dbReference type="GO" id="GO:0070126">
    <property type="term" value="P:mitochondrial translational termination"/>
    <property type="evidence" value="ECO:0007669"/>
    <property type="project" value="TreeGrafter"/>
</dbReference>
<name>A0A5C3KN73_COPMA</name>
<evidence type="ECO:0000313" key="4">
    <source>
        <dbReference type="Proteomes" id="UP000307440"/>
    </source>
</evidence>
<accession>A0A5C3KN73</accession>
<dbReference type="Pfam" id="PF00472">
    <property type="entry name" value="RF-1"/>
    <property type="match status" value="1"/>
</dbReference>
<feature type="domain" description="Prokaryotic-type class I peptide chain release factors" evidence="2">
    <location>
        <begin position="77"/>
        <end position="93"/>
    </location>
</feature>
<dbReference type="InterPro" id="IPR000352">
    <property type="entry name" value="Pep_chain_release_fac_I"/>
</dbReference>
<dbReference type="GO" id="GO:0004045">
    <property type="term" value="F:peptidyl-tRNA hydrolase activity"/>
    <property type="evidence" value="ECO:0007669"/>
    <property type="project" value="TreeGrafter"/>
</dbReference>
<dbReference type="InterPro" id="IPR052104">
    <property type="entry name" value="Mito_Release_Factor_mL62"/>
</dbReference>
<dbReference type="SUPFAM" id="SSF110916">
    <property type="entry name" value="Peptidyl-tRNA hydrolase domain-like"/>
    <property type="match status" value="1"/>
</dbReference>
<dbReference type="OrthoDB" id="270639at2759"/>
<evidence type="ECO:0000313" key="3">
    <source>
        <dbReference type="EMBL" id="TFK21475.1"/>
    </source>
</evidence>
<organism evidence="3 4">
    <name type="scientific">Coprinopsis marcescibilis</name>
    <name type="common">Agaric fungus</name>
    <name type="synonym">Psathyrella marcescibilis</name>
    <dbReference type="NCBI Taxonomy" id="230819"/>
    <lineage>
        <taxon>Eukaryota</taxon>
        <taxon>Fungi</taxon>
        <taxon>Dikarya</taxon>
        <taxon>Basidiomycota</taxon>
        <taxon>Agaricomycotina</taxon>
        <taxon>Agaricomycetes</taxon>
        <taxon>Agaricomycetidae</taxon>
        <taxon>Agaricales</taxon>
        <taxon>Agaricineae</taxon>
        <taxon>Psathyrellaceae</taxon>
        <taxon>Coprinopsis</taxon>
    </lineage>
</organism>
<protein>
    <recommendedName>
        <fullName evidence="2">Prokaryotic-type class I peptide chain release factors domain-containing protein</fullName>
    </recommendedName>
</protein>
<dbReference type="Gene3D" id="3.30.160.20">
    <property type="match status" value="1"/>
</dbReference>
<evidence type="ECO:0000256" key="1">
    <source>
        <dbReference type="SAM" id="MobiDB-lite"/>
    </source>
</evidence>
<reference evidence="3 4" key="1">
    <citation type="journal article" date="2019" name="Nat. Ecol. Evol.">
        <title>Megaphylogeny resolves global patterns of mushroom evolution.</title>
        <authorList>
            <person name="Varga T."/>
            <person name="Krizsan K."/>
            <person name="Foldi C."/>
            <person name="Dima B."/>
            <person name="Sanchez-Garcia M."/>
            <person name="Sanchez-Ramirez S."/>
            <person name="Szollosi G.J."/>
            <person name="Szarkandi J.G."/>
            <person name="Papp V."/>
            <person name="Albert L."/>
            <person name="Andreopoulos W."/>
            <person name="Angelini C."/>
            <person name="Antonin V."/>
            <person name="Barry K.W."/>
            <person name="Bougher N.L."/>
            <person name="Buchanan P."/>
            <person name="Buyck B."/>
            <person name="Bense V."/>
            <person name="Catcheside P."/>
            <person name="Chovatia M."/>
            <person name="Cooper J."/>
            <person name="Damon W."/>
            <person name="Desjardin D."/>
            <person name="Finy P."/>
            <person name="Geml J."/>
            <person name="Haridas S."/>
            <person name="Hughes K."/>
            <person name="Justo A."/>
            <person name="Karasinski D."/>
            <person name="Kautmanova I."/>
            <person name="Kiss B."/>
            <person name="Kocsube S."/>
            <person name="Kotiranta H."/>
            <person name="LaButti K.M."/>
            <person name="Lechner B.E."/>
            <person name="Liimatainen K."/>
            <person name="Lipzen A."/>
            <person name="Lukacs Z."/>
            <person name="Mihaltcheva S."/>
            <person name="Morgado L.N."/>
            <person name="Niskanen T."/>
            <person name="Noordeloos M.E."/>
            <person name="Ohm R.A."/>
            <person name="Ortiz-Santana B."/>
            <person name="Ovrebo C."/>
            <person name="Racz N."/>
            <person name="Riley R."/>
            <person name="Savchenko A."/>
            <person name="Shiryaev A."/>
            <person name="Soop K."/>
            <person name="Spirin V."/>
            <person name="Szebenyi C."/>
            <person name="Tomsovsky M."/>
            <person name="Tulloss R.E."/>
            <person name="Uehling J."/>
            <person name="Grigoriev I.V."/>
            <person name="Vagvolgyi C."/>
            <person name="Papp T."/>
            <person name="Martin F.M."/>
            <person name="Miettinen O."/>
            <person name="Hibbett D.S."/>
            <person name="Nagy L.G."/>
        </authorList>
    </citation>
    <scope>NUCLEOTIDE SEQUENCE [LARGE SCALE GENOMIC DNA]</scope>
    <source>
        <strain evidence="3 4">CBS 121175</strain>
    </source>
</reference>
<dbReference type="Proteomes" id="UP000307440">
    <property type="component" value="Unassembled WGS sequence"/>
</dbReference>
<gene>
    <name evidence="3" type="ORF">FA15DRAFT_597846</name>
</gene>